<evidence type="ECO:0000313" key="1">
    <source>
        <dbReference type="EMBL" id="RSH87194.1"/>
    </source>
</evidence>
<dbReference type="AlphaFoldDB" id="A0A427Y828"/>
<dbReference type="Pfam" id="PF13489">
    <property type="entry name" value="Methyltransf_23"/>
    <property type="match status" value="1"/>
</dbReference>
<accession>A0A427Y828</accession>
<dbReference type="GO" id="GO:0008168">
    <property type="term" value="F:methyltransferase activity"/>
    <property type="evidence" value="ECO:0007669"/>
    <property type="project" value="TreeGrafter"/>
</dbReference>
<organism evidence="1 2">
    <name type="scientific">Saitozyma podzolica</name>
    <dbReference type="NCBI Taxonomy" id="1890683"/>
    <lineage>
        <taxon>Eukaryota</taxon>
        <taxon>Fungi</taxon>
        <taxon>Dikarya</taxon>
        <taxon>Basidiomycota</taxon>
        <taxon>Agaricomycotina</taxon>
        <taxon>Tremellomycetes</taxon>
        <taxon>Tremellales</taxon>
        <taxon>Trimorphomycetaceae</taxon>
        <taxon>Saitozyma</taxon>
    </lineage>
</organism>
<comment type="caution">
    <text evidence="1">The sequence shown here is derived from an EMBL/GenBank/DDBJ whole genome shotgun (WGS) entry which is preliminary data.</text>
</comment>
<sequence length="293" mass="33011">MSWQGYAHDNVDCGHGNGDELVVDAEEFAERTQYSGFDRPEAGLYFVEGGRTYNASVWAYRLPSDVDESIRQDRQHYITLATLPGLYRGPVAEVLSDQSRQRRILDVGCGTGIWLAEMAERFPDVDCVGIDLHHSSHPRNCTYMCVQAPGGMQVFPDHSFDVVHVSQMILSWAEVFVRALLYRGIDIRQWEHVEDILVDAGFDRGAIDAHVYYRHALQNPLYTQQALQEADNIIAFCNASRLMVLESGALDQEGFDEMEAELTADMRGQSQGVAGPEGPRGLLSDWGYWWCIK</sequence>
<dbReference type="EMBL" id="RSCD01000017">
    <property type="protein sequence ID" value="RSH87194.1"/>
    <property type="molecule type" value="Genomic_DNA"/>
</dbReference>
<dbReference type="PANTHER" id="PTHR43591">
    <property type="entry name" value="METHYLTRANSFERASE"/>
    <property type="match status" value="1"/>
</dbReference>
<proteinExistence type="predicted"/>
<keyword evidence="2" id="KW-1185">Reference proteome</keyword>
<evidence type="ECO:0000313" key="2">
    <source>
        <dbReference type="Proteomes" id="UP000279259"/>
    </source>
</evidence>
<name>A0A427Y828_9TREE</name>
<dbReference type="PANTHER" id="PTHR43591:SF24">
    <property type="entry name" value="2-METHOXY-6-POLYPRENYL-1,4-BENZOQUINOL METHYLASE, MITOCHONDRIAL"/>
    <property type="match status" value="1"/>
</dbReference>
<dbReference type="SUPFAM" id="SSF53335">
    <property type="entry name" value="S-adenosyl-L-methionine-dependent methyltransferases"/>
    <property type="match status" value="1"/>
</dbReference>
<dbReference type="OrthoDB" id="2013972at2759"/>
<protein>
    <recommendedName>
        <fullName evidence="3">Methyltransferase domain-containing protein</fullName>
    </recommendedName>
</protein>
<dbReference type="Proteomes" id="UP000279259">
    <property type="component" value="Unassembled WGS sequence"/>
</dbReference>
<dbReference type="CDD" id="cd02440">
    <property type="entry name" value="AdoMet_MTases"/>
    <property type="match status" value="1"/>
</dbReference>
<dbReference type="Gene3D" id="3.40.50.150">
    <property type="entry name" value="Vaccinia Virus protein VP39"/>
    <property type="match status" value="1"/>
</dbReference>
<reference evidence="1 2" key="1">
    <citation type="submission" date="2018-11" db="EMBL/GenBank/DDBJ databases">
        <title>Genome sequence of Saitozyma podzolica DSM 27192.</title>
        <authorList>
            <person name="Aliyu H."/>
            <person name="Gorte O."/>
            <person name="Ochsenreither K."/>
        </authorList>
    </citation>
    <scope>NUCLEOTIDE SEQUENCE [LARGE SCALE GENOMIC DNA]</scope>
    <source>
        <strain evidence="1 2">DSM 27192</strain>
    </source>
</reference>
<dbReference type="STRING" id="1890683.A0A427Y828"/>
<gene>
    <name evidence="1" type="ORF">EHS25_003103</name>
</gene>
<dbReference type="InterPro" id="IPR029063">
    <property type="entry name" value="SAM-dependent_MTases_sf"/>
</dbReference>
<evidence type="ECO:0008006" key="3">
    <source>
        <dbReference type="Google" id="ProtNLM"/>
    </source>
</evidence>